<gene>
    <name evidence="1" type="ORF">BaRGS_00029546</name>
</gene>
<sequence>MTQPAVLILTLGHGQYAAKRPCGPMTPQLDAPLSEVELPLGVRIMIKTGHSLMFAVGVPRPQPCLTTRDRLRCNLRGEIGRSRRALDIADCCACTTNSTRFLVDSATVV</sequence>
<keyword evidence="2" id="KW-1185">Reference proteome</keyword>
<dbReference type="AlphaFoldDB" id="A0ABD0JW48"/>
<dbReference type="EMBL" id="JACVVK020000308">
    <property type="protein sequence ID" value="KAK7479202.1"/>
    <property type="molecule type" value="Genomic_DNA"/>
</dbReference>
<protein>
    <submittedName>
        <fullName evidence="1">Uncharacterized protein</fullName>
    </submittedName>
</protein>
<accession>A0ABD0JW48</accession>
<reference evidence="1 2" key="1">
    <citation type="journal article" date="2023" name="Sci. Data">
        <title>Genome assembly of the Korean intertidal mud-creeper Batillaria attramentaria.</title>
        <authorList>
            <person name="Patra A.K."/>
            <person name="Ho P.T."/>
            <person name="Jun S."/>
            <person name="Lee S.J."/>
            <person name="Kim Y."/>
            <person name="Won Y.J."/>
        </authorList>
    </citation>
    <scope>NUCLEOTIDE SEQUENCE [LARGE SCALE GENOMIC DNA]</scope>
    <source>
        <strain evidence="1">Wonlab-2016</strain>
    </source>
</reference>
<evidence type="ECO:0000313" key="2">
    <source>
        <dbReference type="Proteomes" id="UP001519460"/>
    </source>
</evidence>
<name>A0ABD0JW48_9CAEN</name>
<organism evidence="1 2">
    <name type="scientific">Batillaria attramentaria</name>
    <dbReference type="NCBI Taxonomy" id="370345"/>
    <lineage>
        <taxon>Eukaryota</taxon>
        <taxon>Metazoa</taxon>
        <taxon>Spiralia</taxon>
        <taxon>Lophotrochozoa</taxon>
        <taxon>Mollusca</taxon>
        <taxon>Gastropoda</taxon>
        <taxon>Caenogastropoda</taxon>
        <taxon>Sorbeoconcha</taxon>
        <taxon>Cerithioidea</taxon>
        <taxon>Batillariidae</taxon>
        <taxon>Batillaria</taxon>
    </lineage>
</organism>
<proteinExistence type="predicted"/>
<evidence type="ECO:0000313" key="1">
    <source>
        <dbReference type="EMBL" id="KAK7479202.1"/>
    </source>
</evidence>
<comment type="caution">
    <text evidence="1">The sequence shown here is derived from an EMBL/GenBank/DDBJ whole genome shotgun (WGS) entry which is preliminary data.</text>
</comment>
<dbReference type="Proteomes" id="UP001519460">
    <property type="component" value="Unassembled WGS sequence"/>
</dbReference>